<dbReference type="PROSITE" id="PS50887">
    <property type="entry name" value="GGDEF"/>
    <property type="match status" value="1"/>
</dbReference>
<feature type="transmembrane region" description="Helical" evidence="1">
    <location>
        <begin position="77"/>
        <end position="97"/>
    </location>
</feature>
<dbReference type="CDD" id="cd01948">
    <property type="entry name" value="EAL"/>
    <property type="match status" value="1"/>
</dbReference>
<keyword evidence="1" id="KW-0472">Membrane</keyword>
<feature type="transmembrane region" description="Helical" evidence="1">
    <location>
        <begin position="172"/>
        <end position="191"/>
    </location>
</feature>
<dbReference type="CDD" id="cd01949">
    <property type="entry name" value="GGDEF"/>
    <property type="match status" value="1"/>
</dbReference>
<dbReference type="SUPFAM" id="SSF141868">
    <property type="entry name" value="EAL domain-like"/>
    <property type="match status" value="1"/>
</dbReference>
<dbReference type="InterPro" id="IPR029787">
    <property type="entry name" value="Nucleotide_cyclase"/>
</dbReference>
<dbReference type="SMART" id="SM00267">
    <property type="entry name" value="GGDEF"/>
    <property type="match status" value="1"/>
</dbReference>
<dbReference type="PANTHER" id="PTHR33121">
    <property type="entry name" value="CYCLIC DI-GMP PHOSPHODIESTERASE PDEF"/>
    <property type="match status" value="1"/>
</dbReference>
<feature type="transmembrane region" description="Helical" evidence="1">
    <location>
        <begin position="103"/>
        <end position="126"/>
    </location>
</feature>
<dbReference type="InterPro" id="IPR001633">
    <property type="entry name" value="EAL_dom"/>
</dbReference>
<dbReference type="InterPro" id="IPR050706">
    <property type="entry name" value="Cyclic-di-GMP_PDE-like"/>
</dbReference>
<dbReference type="Pfam" id="PF00563">
    <property type="entry name" value="EAL"/>
    <property type="match status" value="1"/>
</dbReference>
<dbReference type="Gene3D" id="3.20.20.450">
    <property type="entry name" value="EAL domain"/>
    <property type="match status" value="1"/>
</dbReference>
<feature type="transmembrane region" description="Helical" evidence="1">
    <location>
        <begin position="46"/>
        <end position="65"/>
    </location>
</feature>
<dbReference type="GO" id="GO:0071111">
    <property type="term" value="F:cyclic-guanylate-specific phosphodiesterase activity"/>
    <property type="evidence" value="ECO:0007669"/>
    <property type="project" value="InterPro"/>
</dbReference>
<feature type="transmembrane region" description="Helical" evidence="1">
    <location>
        <begin position="228"/>
        <end position="246"/>
    </location>
</feature>
<protein>
    <submittedName>
        <fullName evidence="4">Diguanylate cyclase (GGDEF) domain-containing protein</fullName>
    </submittedName>
</protein>
<dbReference type="STRING" id="1206085.SAMN05443575_3667"/>
<dbReference type="Proteomes" id="UP000186132">
    <property type="component" value="Unassembled WGS sequence"/>
</dbReference>
<keyword evidence="1" id="KW-1133">Transmembrane helix</keyword>
<evidence type="ECO:0000313" key="5">
    <source>
        <dbReference type="Proteomes" id="UP000186132"/>
    </source>
</evidence>
<sequence length="758" mass="80996">MSVTWRPRSGARASARGLALLPWLLLAGCPVVLGLVLLVAPGLGDTWISVSLALFFVVLSTRLVVTAVAQPDRRPTLLMLLLGLVLFATGSTVLNAGGRPDQISFPAPGEAFFLASYVAMVLYVLLDANRHAGVTRARWLEAGVICGGCACLAGSLIVGALKQQLQQDGMSLVLAVLYPLIDVGLALVVGTQIAVRQRAVRDGLVLVIAFLMLAVADVGFLFRLSSGTYGFGNASIVLWGVALALVIDNASRRRPLVEDAHRSDALSVPVSLAGMAAAFVLAFQPTGSLRMYFVVPALATLGAAGARLVIAVRGATRAGEAFRLSRSDDLTELPNRRAMLSKVEKSLRQIDRLGLMMVDLDGFKDINDTLGHAAGDAVLREIAGRIRNAVDSSALVARLGGDEFAVVVPTESEIELMECAQRINAAVRLPLVIDGISLSVGASIGITTRHATDTSSGELLRRADVAMYEAKRRRLQASVYDPEVDEFSRERLSLADELRRGIGAGQLVLWYQPQFDAVTSQPCGLEALVRWQHPTRGLLLPGLFLPVARRAGLMPALSTEIARIAVADLTAWRARGASPRLAINCAPPELMSGIFVPRLQALLQARGIPTDQIVIEITEDSFLAEPERARAHMLEISRAGFQISVDDYGTGFSSLAYLRDLPIQELKMDRSFVASAAEDARSRMIVASTLQMAAALGLRAVAEGVEDAVTARLLTKLGADVLQGFHLSRPLPPDVVMAFVAEHGDEPLRAQSRGVATT</sequence>
<evidence type="ECO:0000313" key="4">
    <source>
        <dbReference type="EMBL" id="SHH30496.1"/>
    </source>
</evidence>
<evidence type="ECO:0000259" key="3">
    <source>
        <dbReference type="PROSITE" id="PS50887"/>
    </source>
</evidence>
<dbReference type="PANTHER" id="PTHR33121:SF70">
    <property type="entry name" value="SIGNALING PROTEIN YKOW"/>
    <property type="match status" value="1"/>
</dbReference>
<feature type="transmembrane region" description="Helical" evidence="1">
    <location>
        <begin position="266"/>
        <end position="283"/>
    </location>
</feature>
<keyword evidence="5" id="KW-1185">Reference proteome</keyword>
<dbReference type="SMART" id="SM00052">
    <property type="entry name" value="EAL"/>
    <property type="match status" value="1"/>
</dbReference>
<dbReference type="Gene3D" id="3.30.70.270">
    <property type="match status" value="1"/>
</dbReference>
<dbReference type="NCBIfam" id="TIGR00254">
    <property type="entry name" value="GGDEF"/>
    <property type="match status" value="1"/>
</dbReference>
<keyword evidence="1" id="KW-0812">Transmembrane</keyword>
<dbReference type="InterPro" id="IPR043128">
    <property type="entry name" value="Rev_trsase/Diguanyl_cyclase"/>
</dbReference>
<organism evidence="4 5">
    <name type="scientific">Jatrophihabitans endophyticus</name>
    <dbReference type="NCBI Taxonomy" id="1206085"/>
    <lineage>
        <taxon>Bacteria</taxon>
        <taxon>Bacillati</taxon>
        <taxon>Actinomycetota</taxon>
        <taxon>Actinomycetes</taxon>
        <taxon>Jatrophihabitantales</taxon>
        <taxon>Jatrophihabitantaceae</taxon>
        <taxon>Jatrophihabitans</taxon>
    </lineage>
</organism>
<feature type="domain" description="GGDEF" evidence="3">
    <location>
        <begin position="351"/>
        <end position="482"/>
    </location>
</feature>
<dbReference type="InterPro" id="IPR000160">
    <property type="entry name" value="GGDEF_dom"/>
</dbReference>
<gene>
    <name evidence="4" type="ORF">SAMN05443575_3667</name>
</gene>
<dbReference type="Pfam" id="PF00990">
    <property type="entry name" value="GGDEF"/>
    <property type="match status" value="1"/>
</dbReference>
<dbReference type="AlphaFoldDB" id="A0A1M5RW71"/>
<dbReference type="PROSITE" id="PS51257">
    <property type="entry name" value="PROKAR_LIPOPROTEIN"/>
    <property type="match status" value="1"/>
</dbReference>
<feature type="domain" description="EAL" evidence="2">
    <location>
        <begin position="491"/>
        <end position="744"/>
    </location>
</feature>
<accession>A0A1M5RW71</accession>
<evidence type="ECO:0000256" key="1">
    <source>
        <dbReference type="SAM" id="Phobius"/>
    </source>
</evidence>
<feature type="transmembrane region" description="Helical" evidence="1">
    <location>
        <begin position="20"/>
        <end position="40"/>
    </location>
</feature>
<dbReference type="SUPFAM" id="SSF55073">
    <property type="entry name" value="Nucleotide cyclase"/>
    <property type="match status" value="1"/>
</dbReference>
<name>A0A1M5RW71_9ACTN</name>
<dbReference type="EMBL" id="FQVU01000005">
    <property type="protein sequence ID" value="SHH30496.1"/>
    <property type="molecule type" value="Genomic_DNA"/>
</dbReference>
<dbReference type="PROSITE" id="PS50883">
    <property type="entry name" value="EAL"/>
    <property type="match status" value="1"/>
</dbReference>
<evidence type="ECO:0000259" key="2">
    <source>
        <dbReference type="PROSITE" id="PS50883"/>
    </source>
</evidence>
<dbReference type="InterPro" id="IPR035919">
    <property type="entry name" value="EAL_sf"/>
</dbReference>
<proteinExistence type="predicted"/>
<reference evidence="4 5" key="1">
    <citation type="submission" date="2016-11" db="EMBL/GenBank/DDBJ databases">
        <authorList>
            <person name="Jaros S."/>
            <person name="Januszkiewicz K."/>
            <person name="Wedrychowicz H."/>
        </authorList>
    </citation>
    <scope>NUCLEOTIDE SEQUENCE [LARGE SCALE GENOMIC DNA]</scope>
    <source>
        <strain evidence="4 5">DSM 45627</strain>
    </source>
</reference>
<feature type="transmembrane region" description="Helical" evidence="1">
    <location>
        <begin position="138"/>
        <end position="160"/>
    </location>
</feature>
<feature type="transmembrane region" description="Helical" evidence="1">
    <location>
        <begin position="203"/>
        <end position="222"/>
    </location>
</feature>